<keyword evidence="9 14" id="KW-0443">Lipid metabolism</keyword>
<dbReference type="STRING" id="946122.A0A0C2XEV2"/>
<dbReference type="InParanoid" id="A0A0C2XEV2"/>
<feature type="transmembrane region" description="Helical" evidence="14">
    <location>
        <begin position="178"/>
        <end position="200"/>
    </location>
</feature>
<accession>A0A0C2XEV2</accession>
<keyword evidence="11 14" id="KW-0275">Fatty acid biosynthesis</keyword>
<comment type="function">
    <text evidence="14">Catalyzes the third of the four reactions of the long-chain fatty acids elongation cycle. This endoplasmic reticulum-bound enzymatic process, allows the addition of two carbons to the chain of long- and very long-chain fatty acids/VLCFAs per cycle. This enzyme catalyzes the dehydration of the 3-hydroxyacyl-CoA intermediate into trans-2,3-enoyl-CoA, within each cycle of fatty acid elongation. Thereby, it participates to the production of VLCFAs of different chain lengths that are involved in multiple biological processes as precursors of membrane lipids and lipid mediators.</text>
</comment>
<evidence type="ECO:0000256" key="7">
    <source>
        <dbReference type="ARBA" id="ARBA00022832"/>
    </source>
</evidence>
<organism evidence="15 16">
    <name type="scientific">Amanita muscaria (strain Koide BX008)</name>
    <dbReference type="NCBI Taxonomy" id="946122"/>
    <lineage>
        <taxon>Eukaryota</taxon>
        <taxon>Fungi</taxon>
        <taxon>Dikarya</taxon>
        <taxon>Basidiomycota</taxon>
        <taxon>Agaricomycotina</taxon>
        <taxon>Agaricomycetes</taxon>
        <taxon>Agaricomycetidae</taxon>
        <taxon>Agaricales</taxon>
        <taxon>Pluteineae</taxon>
        <taxon>Amanitaceae</taxon>
        <taxon>Amanita</taxon>
    </lineage>
</organism>
<evidence type="ECO:0000313" key="16">
    <source>
        <dbReference type="Proteomes" id="UP000054549"/>
    </source>
</evidence>
<dbReference type="GO" id="GO:0042761">
    <property type="term" value="P:very long-chain fatty acid biosynthetic process"/>
    <property type="evidence" value="ECO:0007669"/>
    <property type="project" value="TreeGrafter"/>
</dbReference>
<reference evidence="15 16" key="1">
    <citation type="submission" date="2014-04" db="EMBL/GenBank/DDBJ databases">
        <title>Evolutionary Origins and Diversification of the Mycorrhizal Mutualists.</title>
        <authorList>
            <consortium name="DOE Joint Genome Institute"/>
            <consortium name="Mycorrhizal Genomics Consortium"/>
            <person name="Kohler A."/>
            <person name="Kuo A."/>
            <person name="Nagy L.G."/>
            <person name="Floudas D."/>
            <person name="Copeland A."/>
            <person name="Barry K.W."/>
            <person name="Cichocki N."/>
            <person name="Veneault-Fourrey C."/>
            <person name="LaButti K."/>
            <person name="Lindquist E.A."/>
            <person name="Lipzen A."/>
            <person name="Lundell T."/>
            <person name="Morin E."/>
            <person name="Murat C."/>
            <person name="Riley R."/>
            <person name="Ohm R."/>
            <person name="Sun H."/>
            <person name="Tunlid A."/>
            <person name="Henrissat B."/>
            <person name="Grigoriev I.V."/>
            <person name="Hibbett D.S."/>
            <person name="Martin F."/>
        </authorList>
    </citation>
    <scope>NUCLEOTIDE SEQUENCE [LARGE SCALE GENOMIC DNA]</scope>
    <source>
        <strain evidence="15 16">Koide BX008</strain>
    </source>
</reference>
<dbReference type="EMBL" id="KN818232">
    <property type="protein sequence ID" value="KIL67373.1"/>
    <property type="molecule type" value="Genomic_DNA"/>
</dbReference>
<dbReference type="GO" id="GO:0102158">
    <property type="term" value="F:very-long-chain (3R)-3-hydroxyacyl-CoA dehydratase activity"/>
    <property type="evidence" value="ECO:0007669"/>
    <property type="project" value="UniProtKB-EC"/>
</dbReference>
<keyword evidence="7 14" id="KW-0276">Fatty acid metabolism</keyword>
<dbReference type="PANTHER" id="PTHR11035">
    <property type="entry name" value="VERY-LONG-CHAIN (3R)-3-HYDROXYACYL-COA DEHYDRATASE"/>
    <property type="match status" value="1"/>
</dbReference>
<evidence type="ECO:0000256" key="3">
    <source>
        <dbReference type="ARBA" id="ARBA00007811"/>
    </source>
</evidence>
<evidence type="ECO:0000256" key="12">
    <source>
        <dbReference type="ARBA" id="ARBA00023239"/>
    </source>
</evidence>
<comment type="subcellular location">
    <subcellularLocation>
        <location evidence="14">Endoplasmic reticulum membrane</location>
        <topology evidence="14">Multi-pass membrane protein</topology>
    </subcellularLocation>
    <subcellularLocation>
        <location evidence="1">Membrane</location>
        <topology evidence="1">Multi-pass membrane protein</topology>
    </subcellularLocation>
</comment>
<evidence type="ECO:0000256" key="5">
    <source>
        <dbReference type="ARBA" id="ARBA00022516"/>
    </source>
</evidence>
<keyword evidence="8 14" id="KW-1133">Transmembrane helix</keyword>
<dbReference type="OrthoDB" id="46988at2759"/>
<comment type="catalytic activity">
    <reaction evidence="13 14">
        <text>a very-long-chain (3R)-3-hydroxyacyl-CoA = a very-long-chain (2E)-enoyl-CoA + H2O</text>
        <dbReference type="Rhea" id="RHEA:45812"/>
        <dbReference type="ChEBI" id="CHEBI:15377"/>
        <dbReference type="ChEBI" id="CHEBI:83728"/>
        <dbReference type="ChEBI" id="CHEBI:85440"/>
        <dbReference type="EC" id="4.2.1.134"/>
    </reaction>
</comment>
<evidence type="ECO:0000256" key="11">
    <source>
        <dbReference type="ARBA" id="ARBA00023160"/>
    </source>
</evidence>
<comment type="pathway">
    <text evidence="2 14">Lipid metabolism; fatty acid biosynthesis.</text>
</comment>
<dbReference type="PANTHER" id="PTHR11035:SF3">
    <property type="entry name" value="VERY-LONG-CHAIN (3R)-3-HYDROXYACYL-COA DEHYDRATASE"/>
    <property type="match status" value="1"/>
</dbReference>
<evidence type="ECO:0000256" key="14">
    <source>
        <dbReference type="RuleBase" id="RU363109"/>
    </source>
</evidence>
<dbReference type="GO" id="GO:0030497">
    <property type="term" value="P:fatty acid elongation"/>
    <property type="evidence" value="ECO:0007669"/>
    <property type="project" value="TreeGrafter"/>
</dbReference>
<evidence type="ECO:0000256" key="13">
    <source>
        <dbReference type="ARBA" id="ARBA00036671"/>
    </source>
</evidence>
<dbReference type="HOGENOM" id="CLU_034302_6_1_1"/>
<evidence type="ECO:0000256" key="9">
    <source>
        <dbReference type="ARBA" id="ARBA00023098"/>
    </source>
</evidence>
<comment type="similarity">
    <text evidence="3 14">Belongs to the very long-chain fatty acids dehydratase HACD family.</text>
</comment>
<evidence type="ECO:0000256" key="6">
    <source>
        <dbReference type="ARBA" id="ARBA00022692"/>
    </source>
</evidence>
<keyword evidence="14" id="KW-0256">Endoplasmic reticulum</keyword>
<evidence type="ECO:0000256" key="10">
    <source>
        <dbReference type="ARBA" id="ARBA00023136"/>
    </source>
</evidence>
<dbReference type="EC" id="4.2.1.134" evidence="4 14"/>
<feature type="transmembrane region" description="Helical" evidence="14">
    <location>
        <begin position="56"/>
        <end position="78"/>
    </location>
</feature>
<feature type="transmembrane region" description="Helical" evidence="14">
    <location>
        <begin position="15"/>
        <end position="36"/>
    </location>
</feature>
<evidence type="ECO:0000256" key="2">
    <source>
        <dbReference type="ARBA" id="ARBA00005194"/>
    </source>
</evidence>
<protein>
    <recommendedName>
        <fullName evidence="4 14">Very-long-chain (3R)-3-hydroxyacyl-CoA dehydratase</fullName>
        <ecNumber evidence="4 14">4.2.1.134</ecNumber>
    </recommendedName>
</protein>
<feature type="transmembrane region" description="Helical" evidence="14">
    <location>
        <begin position="152"/>
        <end position="172"/>
    </location>
</feature>
<sequence>MASAPKTRPASSPKAYLIAYNVFSTLSWFYLLIVTLRHVLFSPSPSLHARAVTTYAAVGRVVAFVQTTAVLEVVHVLLGWVRSPLATTAMQVSSRIILVWAIAEQFKSAQVFPLYATMILSWSVTEVIRYAFYACSLLSIESKLLTYLRYTTFYVLYPTGAGSEAFVIFASVPSWGTWSLWAFIRFAMFVIWWPGLYVMYTYMMAQRRKVLGGAKVKAKKTQ</sequence>
<keyword evidence="6 14" id="KW-0812">Transmembrane</keyword>
<keyword evidence="5 14" id="KW-0444">Lipid biosynthesis</keyword>
<dbReference type="FunCoup" id="A0A0C2XEV2">
    <property type="interactions" value="380"/>
</dbReference>
<proteinExistence type="inferred from homology"/>
<keyword evidence="12 14" id="KW-0456">Lyase</keyword>
<dbReference type="GO" id="GO:0030148">
    <property type="term" value="P:sphingolipid biosynthetic process"/>
    <property type="evidence" value="ECO:0007669"/>
    <property type="project" value="TreeGrafter"/>
</dbReference>
<keyword evidence="16" id="KW-1185">Reference proteome</keyword>
<gene>
    <name evidence="15" type="ORF">M378DRAFT_191690</name>
</gene>
<evidence type="ECO:0000256" key="8">
    <source>
        <dbReference type="ARBA" id="ARBA00022989"/>
    </source>
</evidence>
<dbReference type="InterPro" id="IPR007482">
    <property type="entry name" value="Tyr_Pase-like_PTPLA"/>
</dbReference>
<keyword evidence="10 14" id="KW-0472">Membrane</keyword>
<dbReference type="GO" id="GO:0005789">
    <property type="term" value="C:endoplasmic reticulum membrane"/>
    <property type="evidence" value="ECO:0007669"/>
    <property type="project" value="UniProtKB-SubCell"/>
</dbReference>
<dbReference type="Proteomes" id="UP000054549">
    <property type="component" value="Unassembled WGS sequence"/>
</dbReference>
<evidence type="ECO:0000256" key="1">
    <source>
        <dbReference type="ARBA" id="ARBA00004141"/>
    </source>
</evidence>
<dbReference type="AlphaFoldDB" id="A0A0C2XEV2"/>
<evidence type="ECO:0000313" key="15">
    <source>
        <dbReference type="EMBL" id="KIL67373.1"/>
    </source>
</evidence>
<evidence type="ECO:0000256" key="4">
    <source>
        <dbReference type="ARBA" id="ARBA00013122"/>
    </source>
</evidence>
<name>A0A0C2XEV2_AMAMK</name>
<dbReference type="Pfam" id="PF04387">
    <property type="entry name" value="PTPLA"/>
    <property type="match status" value="1"/>
</dbReference>
<dbReference type="UniPathway" id="UPA00094"/>
<feature type="transmembrane region" description="Helical" evidence="14">
    <location>
        <begin position="115"/>
        <end position="140"/>
    </location>
</feature>